<evidence type="ECO:0000313" key="3">
    <source>
        <dbReference type="Proteomes" id="UP001296104"/>
    </source>
</evidence>
<accession>A0AAI8Z4E9</accession>
<gene>
    <name evidence="2" type="ORF">LECACI_7A007395</name>
</gene>
<sequence>MGFSSFFSSILGTRPKDTPAAQPAPRPRRDHHLAVSSTHDARPEDRGREEGSKPTTALPSALPQAAPQPAKPTREETKGERKSRRFSMVRPENQSKKRRSWFGGSPDPDEDIPAVPRLVQTSGHDRGSSRDTTVQTGTVPTTGDNAAKSASTHKTKRFSIGRVLTGGEKNSQADNLLSPRRPSFSLRRQSSSKQGRVTVETLPPLPAMPISVSQPTKPATASLPSANRRNAPSVKSIHRSNSSKRRSRGFWASSNPDDSESDVPPVPGLTRDRNPESDDADDEETPTTRLVHTMSGGEDAKQPRPLSVSSRKSYVPKAAAKGFLTSTNGASDATRMSYRKSFRIDSTADLICLTEDQRLEWSKLMNEPHRSYEQPTKTAEPVNEEEKFSNAQALAALEFGIRA</sequence>
<reference evidence="2" key="1">
    <citation type="submission" date="2023-11" db="EMBL/GenBank/DDBJ databases">
        <authorList>
            <person name="Alioto T."/>
            <person name="Alioto T."/>
            <person name="Gomez Garrido J."/>
        </authorList>
    </citation>
    <scope>NUCLEOTIDE SEQUENCE</scope>
</reference>
<name>A0AAI8Z4E9_9PEZI</name>
<feature type="compositionally biased region" description="Low complexity" evidence="1">
    <location>
        <begin position="54"/>
        <end position="68"/>
    </location>
</feature>
<proteinExistence type="predicted"/>
<evidence type="ECO:0000256" key="1">
    <source>
        <dbReference type="SAM" id="MobiDB-lite"/>
    </source>
</evidence>
<dbReference type="AlphaFoldDB" id="A0AAI8Z4E9"/>
<dbReference type="Proteomes" id="UP001296104">
    <property type="component" value="Unassembled WGS sequence"/>
</dbReference>
<evidence type="ECO:0000313" key="2">
    <source>
        <dbReference type="EMBL" id="CAK4032237.1"/>
    </source>
</evidence>
<dbReference type="EMBL" id="CAVMBE010000060">
    <property type="protein sequence ID" value="CAK4032237.1"/>
    <property type="molecule type" value="Genomic_DNA"/>
</dbReference>
<feature type="compositionally biased region" description="Basic residues" evidence="1">
    <location>
        <begin position="236"/>
        <end position="248"/>
    </location>
</feature>
<feature type="compositionally biased region" description="Low complexity" evidence="1">
    <location>
        <begin position="176"/>
        <end position="192"/>
    </location>
</feature>
<feature type="compositionally biased region" description="Low complexity" evidence="1">
    <location>
        <begin position="132"/>
        <end position="143"/>
    </location>
</feature>
<comment type="caution">
    <text evidence="2">The sequence shown here is derived from an EMBL/GenBank/DDBJ whole genome shotgun (WGS) entry which is preliminary data.</text>
</comment>
<feature type="region of interest" description="Disordered" evidence="1">
    <location>
        <begin position="1"/>
        <end position="312"/>
    </location>
</feature>
<feature type="compositionally biased region" description="Polar residues" evidence="1">
    <location>
        <begin position="1"/>
        <end position="11"/>
    </location>
</feature>
<feature type="compositionally biased region" description="Polar residues" evidence="1">
    <location>
        <begin position="211"/>
        <end position="230"/>
    </location>
</feature>
<protein>
    <submittedName>
        <fullName evidence="2">Uncharacterized protein</fullName>
    </submittedName>
</protein>
<keyword evidence="3" id="KW-1185">Reference proteome</keyword>
<organism evidence="2 3">
    <name type="scientific">Lecanosticta acicola</name>
    <dbReference type="NCBI Taxonomy" id="111012"/>
    <lineage>
        <taxon>Eukaryota</taxon>
        <taxon>Fungi</taxon>
        <taxon>Dikarya</taxon>
        <taxon>Ascomycota</taxon>
        <taxon>Pezizomycotina</taxon>
        <taxon>Dothideomycetes</taxon>
        <taxon>Dothideomycetidae</taxon>
        <taxon>Mycosphaerellales</taxon>
        <taxon>Mycosphaerellaceae</taxon>
        <taxon>Lecanosticta</taxon>
    </lineage>
</organism>
<feature type="compositionally biased region" description="Basic and acidic residues" evidence="1">
    <location>
        <begin position="39"/>
        <end position="52"/>
    </location>
</feature>